<comment type="caution">
    <text evidence="1">The sequence shown here is derived from an EMBL/GenBank/DDBJ whole genome shotgun (WGS) entry which is preliminary data.</text>
</comment>
<dbReference type="Proteomes" id="UP001165064">
    <property type="component" value="Unassembled WGS sequence"/>
</dbReference>
<protein>
    <submittedName>
        <fullName evidence="1">Unnamed protein product</fullName>
    </submittedName>
</protein>
<evidence type="ECO:0000313" key="2">
    <source>
        <dbReference type="Proteomes" id="UP001165064"/>
    </source>
</evidence>
<accession>A0ACB5SRL3</accession>
<organism evidence="1 2">
    <name type="scientific">Ambrosiozyma monospora</name>
    <name type="common">Yeast</name>
    <name type="synonym">Endomycopsis monosporus</name>
    <dbReference type="NCBI Taxonomy" id="43982"/>
    <lineage>
        <taxon>Eukaryota</taxon>
        <taxon>Fungi</taxon>
        <taxon>Dikarya</taxon>
        <taxon>Ascomycota</taxon>
        <taxon>Saccharomycotina</taxon>
        <taxon>Pichiomycetes</taxon>
        <taxon>Pichiales</taxon>
        <taxon>Pichiaceae</taxon>
        <taxon>Ambrosiozyma</taxon>
    </lineage>
</organism>
<sequence length="271" mass="31108">MPAETLRVSSIEDDDTFEKILKRLMNSPKTSSSGSVPKNDAGLFNDHIFVLDNYFHSKTKEMNEEFKEAVMQFMSNSSYYVLRTFIENFPWPSSFIYLKKEQSENLFEWLIKYYCEKAKWIIGFLTLVWFPTFEQLPKQSLATGLNVVDLMGPLHYAPMFVSFDSLTEEGKIVRFSIDPIPAFCIRGNGYENIGDGGAKGDRGGNERDIQDHDSEIRKSDNNDNHIGDNSTGAIYGCQKHFECGGDDDDDDNDDDDEHFMSLSHPLYHVYY</sequence>
<name>A0ACB5SRL3_AMBMO</name>
<keyword evidence="2" id="KW-1185">Reference proteome</keyword>
<dbReference type="EMBL" id="BSXS01000095">
    <property type="protein sequence ID" value="GME70793.1"/>
    <property type="molecule type" value="Genomic_DNA"/>
</dbReference>
<proteinExistence type="predicted"/>
<gene>
    <name evidence="1" type="ORF">Amon02_000034100</name>
</gene>
<evidence type="ECO:0000313" key="1">
    <source>
        <dbReference type="EMBL" id="GME70793.1"/>
    </source>
</evidence>
<reference evidence="1" key="1">
    <citation type="submission" date="2023-04" db="EMBL/GenBank/DDBJ databases">
        <title>Ambrosiozyma monospora NBRC 10751.</title>
        <authorList>
            <person name="Ichikawa N."/>
            <person name="Sato H."/>
            <person name="Tonouchi N."/>
        </authorList>
    </citation>
    <scope>NUCLEOTIDE SEQUENCE</scope>
    <source>
        <strain evidence="1">NBRC 10751</strain>
    </source>
</reference>